<dbReference type="InterPro" id="IPR004158">
    <property type="entry name" value="DUF247_pln"/>
</dbReference>
<dbReference type="OrthoDB" id="2111841at2759"/>
<evidence type="ECO:0000313" key="2">
    <source>
        <dbReference type="EMBL" id="KAB1217348.1"/>
    </source>
</evidence>
<dbReference type="EMBL" id="RXIC02000022">
    <property type="protein sequence ID" value="KAB1217348.1"/>
    <property type="molecule type" value="Genomic_DNA"/>
</dbReference>
<feature type="transmembrane region" description="Helical" evidence="1">
    <location>
        <begin position="714"/>
        <end position="736"/>
    </location>
</feature>
<protein>
    <submittedName>
        <fullName evidence="2">Cycloeucalenol cycloisomerase</fullName>
    </submittedName>
</protein>
<dbReference type="PANTHER" id="PTHR35136">
    <property type="entry name" value="CYCLOEUCALENOL CYCLOISOMERASE"/>
    <property type="match status" value="1"/>
</dbReference>
<evidence type="ECO:0000256" key="1">
    <source>
        <dbReference type="SAM" id="Phobius"/>
    </source>
</evidence>
<feature type="transmembrane region" description="Helical" evidence="1">
    <location>
        <begin position="680"/>
        <end position="702"/>
    </location>
</feature>
<keyword evidence="3" id="KW-1185">Reference proteome</keyword>
<gene>
    <name evidence="2" type="ORF">CJ030_MR4G020973</name>
</gene>
<accession>A0A6A1W0M2</accession>
<dbReference type="PANTHER" id="PTHR35136:SF1">
    <property type="entry name" value="CYCLOEUCALENOL CYCLOISOMERASE"/>
    <property type="match status" value="1"/>
</dbReference>
<dbReference type="GO" id="GO:0047793">
    <property type="term" value="F:cycloeucalenol cycloisomerase activity"/>
    <property type="evidence" value="ECO:0007669"/>
    <property type="project" value="InterPro"/>
</dbReference>
<feature type="transmembrane region" description="Helical" evidence="1">
    <location>
        <begin position="469"/>
        <end position="488"/>
    </location>
</feature>
<dbReference type="InterPro" id="IPR020532">
    <property type="entry name" value="Cycloeucalenol_cycloisomerase"/>
</dbReference>
<reference evidence="2 3" key="1">
    <citation type="journal article" date="2019" name="Plant Biotechnol. J.">
        <title>The red bayberry genome and genetic basis of sex determination.</title>
        <authorList>
            <person name="Jia H.M."/>
            <person name="Jia H.J."/>
            <person name="Cai Q.L."/>
            <person name="Wang Y."/>
            <person name="Zhao H.B."/>
            <person name="Yang W.F."/>
            <person name="Wang G.Y."/>
            <person name="Li Y.H."/>
            <person name="Zhan D.L."/>
            <person name="Shen Y.T."/>
            <person name="Niu Q.F."/>
            <person name="Chang L."/>
            <person name="Qiu J."/>
            <person name="Zhao L."/>
            <person name="Xie H.B."/>
            <person name="Fu W.Y."/>
            <person name="Jin J."/>
            <person name="Li X.W."/>
            <person name="Jiao Y."/>
            <person name="Zhou C.C."/>
            <person name="Tu T."/>
            <person name="Chai C.Y."/>
            <person name="Gao J.L."/>
            <person name="Fan L.J."/>
            <person name="van de Weg E."/>
            <person name="Wang J.Y."/>
            <person name="Gao Z.S."/>
        </authorList>
    </citation>
    <scope>NUCLEOTIDE SEQUENCE [LARGE SCALE GENOMIC DNA]</scope>
    <source>
        <tissue evidence="2">Leaves</tissue>
    </source>
</reference>
<proteinExistence type="predicted"/>
<dbReference type="Proteomes" id="UP000516437">
    <property type="component" value="Chromosome 4"/>
</dbReference>
<sequence>MDQVRDQLEIELVKDSSSRGDIEDQLPVGSNELYREPPHVPEAVPLLGALTNNNAATSNLVQPGEHNYTETGDAEARTMAESNGVHDTAIMIGDEQEIAYLIQGKLCQQAPTQSECSIFRVPNILRRHGENAFVPDVISIGPFHHGSKKLQAMEKCKLWYLHSLLNRAPTEKTSLQCFVEAVGSLEQHCRECYAEEIDHNRKKFVEMMVVDGCFIIEFLRKDNKSDDEQDKEDPVFSTSWMRWQIVTDLLLLENQLPWRVLDCLFNMTRPADDRGGSLIDLIEYSFPFIQASDKHSEQHKHLLDCLKNCLIGSCTMTQPDSGDWDPIPSAMELSQAGVKFKVGDEDNILNVTFKDGVLTIPTISIEDYTRPIFRNLIVFEQFDPRKDHKFTSYAVLLDNLVNSSKDVEVLKQEGILDISASKEDIASFLDRLYNDTGFQDFLYADVYSEVNGFCKHRWNRWKVILKRDYFTNPWTAMSVIAAVLLLGAKTKTKSESACRCSSLWLAPDPSKRWGELFFLCYTPFWLTLCLGIVVPFKLYESFTELEYLLLGLVSAVPSFLIPLLFVGKADSYLSWKDRYWVKASAFFFLVFPKTLGNNENLTRASLWIIIFSYVGNYFWTHYFFTVLGASYTFPSWKMNNVPHTTFLLTHACFLFYHVSSNMTLRRIRRSIADFPEKVRWIIEAAWILGLAYFIAYLETLAISNFPYYQFVDRASMYTVGSLFYAIYFIVSFPMFLRIDEKPGDQWDLPRVAVDALGAAMLVTIILDLWRIFLGPIVPTPDSKQCIQPGLPWLPGHANES</sequence>
<feature type="transmembrane region" description="Helical" evidence="1">
    <location>
        <begin position="548"/>
        <end position="567"/>
    </location>
</feature>
<keyword evidence="2" id="KW-0413">Isomerase</keyword>
<evidence type="ECO:0000313" key="3">
    <source>
        <dbReference type="Proteomes" id="UP000516437"/>
    </source>
</evidence>
<comment type="caution">
    <text evidence="2">The sequence shown here is derived from an EMBL/GenBank/DDBJ whole genome shotgun (WGS) entry which is preliminary data.</text>
</comment>
<dbReference type="AlphaFoldDB" id="A0A6A1W0M2"/>
<feature type="transmembrane region" description="Helical" evidence="1">
    <location>
        <begin position="641"/>
        <end position="659"/>
    </location>
</feature>
<feature type="transmembrane region" description="Helical" evidence="1">
    <location>
        <begin position="748"/>
        <end position="772"/>
    </location>
</feature>
<keyword evidence="1" id="KW-1133">Transmembrane helix</keyword>
<feature type="transmembrane region" description="Helical" evidence="1">
    <location>
        <begin position="516"/>
        <end position="536"/>
    </location>
</feature>
<organism evidence="2 3">
    <name type="scientific">Morella rubra</name>
    <name type="common">Chinese bayberry</name>
    <dbReference type="NCBI Taxonomy" id="262757"/>
    <lineage>
        <taxon>Eukaryota</taxon>
        <taxon>Viridiplantae</taxon>
        <taxon>Streptophyta</taxon>
        <taxon>Embryophyta</taxon>
        <taxon>Tracheophyta</taxon>
        <taxon>Spermatophyta</taxon>
        <taxon>Magnoliopsida</taxon>
        <taxon>eudicotyledons</taxon>
        <taxon>Gunneridae</taxon>
        <taxon>Pentapetalae</taxon>
        <taxon>rosids</taxon>
        <taxon>fabids</taxon>
        <taxon>Fagales</taxon>
        <taxon>Myricaceae</taxon>
        <taxon>Morella</taxon>
    </lineage>
</organism>
<dbReference type="Pfam" id="PF03140">
    <property type="entry name" value="DUF247"/>
    <property type="match status" value="1"/>
</dbReference>
<feature type="transmembrane region" description="Helical" evidence="1">
    <location>
        <begin position="607"/>
        <end position="629"/>
    </location>
</feature>
<keyword evidence="1" id="KW-0472">Membrane</keyword>
<keyword evidence="1" id="KW-0812">Transmembrane</keyword>
<name>A0A6A1W0M2_9ROSI</name>